<evidence type="ECO:0000313" key="4">
    <source>
        <dbReference type="Proteomes" id="UP000053237"/>
    </source>
</evidence>
<comment type="caution">
    <text evidence="3">The sequence shown here is derived from an EMBL/GenBank/DDBJ whole genome shotgun (WGS) entry which is preliminary data.</text>
</comment>
<organism evidence="3 4">
    <name type="scientific">Albugo candida</name>
    <dbReference type="NCBI Taxonomy" id="65357"/>
    <lineage>
        <taxon>Eukaryota</taxon>
        <taxon>Sar</taxon>
        <taxon>Stramenopiles</taxon>
        <taxon>Oomycota</taxon>
        <taxon>Peronosporomycetes</taxon>
        <taxon>Albuginales</taxon>
        <taxon>Albuginaceae</taxon>
        <taxon>Albugo</taxon>
    </lineage>
</organism>
<dbReference type="EMBL" id="CAIX01000052">
    <property type="protein sequence ID" value="CCI43623.1"/>
    <property type="molecule type" value="Genomic_DNA"/>
</dbReference>
<dbReference type="InterPro" id="IPR050836">
    <property type="entry name" value="SDS22/Internalin_LRR"/>
</dbReference>
<protein>
    <recommendedName>
        <fullName evidence="5">Protein phosphatase 1 regulatory subunit 7</fullName>
    </recommendedName>
</protein>
<dbReference type="PANTHER" id="PTHR46652">
    <property type="entry name" value="LEUCINE-RICH REPEAT AND IQ DOMAIN-CONTAINING PROTEIN 1-RELATED"/>
    <property type="match status" value="1"/>
</dbReference>
<sequence length="1558" mass="175930">MNAVTDTTNGEDGMIETGMDVQMTIESHEMQFFGNSLDLQELCNSNGISPAAFVNTSHTITELDMFLGCWRCMKPVEHFTALQKLSIIACPNISCIEGISHCPQLETLCVTECSLTEMPESIAECRNLRDLNLSSNSISLMGECLSSLLNLEKLWLNDNKLSTITNVSELRKLRELWLCRNRIETIDESLEANQDLIELNVADNRIFTFKTLCGLAGLTKLTSFCLQDAHFGSNYICKSSNYQTYALYHLGESLQYLDTMQISPRQREFADKTMIKKRLFYNVEIKKARRELQQRILMLEKASRKDLNAIENILASLQRHKYDLWNCMEDEEFAADTAQIAAKVHMIEAHERDLRHMHNDYHSRVETIRNHLERASKMQIDRLLLEFDTGGDVKLEDGKGDEKWYQEVLDLLQVANHSNPLNQMFDRIRVTRVTRITNKYLKSRFHETKDSIRSVTDTIIKPNISKRGVTTFSSGSEKAGKVLAARNKDDDDSDLSDVECGEPCEVEVKVQRHPEAILKQSVEYVACTNIITDCAGRLDDLSELTSIIENGFSSAQLKDMLFSTCPGDVIASHITKFELYDQATPQEGETTMKDAPEEKYIVSTGYLLIAKLFPGYTVVCKSTDVLKGVNACDYPGVHTIQTISTAATGDIKGNSFRVIDTAIVFPVYIIAFRYTPNPTKASNGNREKACSHIDAILKSSSSSPFHDKVSSDLSDSLASAKELIQMEPLPDSHARDFAQLNSLKCLQTRIFPNSIKYLSLFGCKLTSLPNSLSATNFSYLEALVLCNNDLTSDAFLKVDACFERLDHLNLAHNQIERLFMKGLFPNVRNLDLSHNKISYFEDLDIANLTQLTHLCVQNNPLCMTNQFRVRVCSASPKLESLNYKRVTLQELVRVTQFVSGNGAEIIENTKQRVELFLDHQLIRSRYFQSNLRILSVNDTDLVSLDVLHECICLEELYAENNALIYVNDDLPYLQNLRVLHLARNQLTSFPNVQNLKKLRTLSLEENCIASLDSLSLIQTNCVGSEMEHSSELLELYLGLNKLSNMSEIAALKVFPNLVVLELLGNPWIPIEAEDITTAEIELRYRLYTIFNLRRVQVLDFRVITLEEFHEAKQRYNGKLMLEMLLPNASYSSANLHNEASLIINQDMMQRFAVLQHINLSSCRLRSLEQVLTGTNLPLLTSLDLENNRLTNIDGLERLTRLRVLNLKRNRIESLLPRMQNFNPDINAACIHQLKDEKKGIFAFPLIQKLQLSYNKIYDMRTLGLCYLVSLDQLQLDHNSIKFLAGLEFNITLKELQLEGNAIHQIDSTSLAAIGSQLQTLDLESNSLRTVQYFYHLVRLEVLNLSFNRINDIDDIEVMGPIDDNTMSMKSSSLPPNLVRLRLSGNGVVKRQLYRPSLISKLHCLEFLDGREITRDERVRAQKIMSLQEGSQSAMSRIFEVQAIRLKEPAVPIIEVETAALESVPVHSPVKGCESSAIKASYMLDTRKIRRVTGSLTTSLGSIANSASSNANNEAPRAHISTISLEAPLGIGNFTLQSPSLSALAHFQGTRVSGGKCRK</sequence>
<gene>
    <name evidence="3" type="ORF">BN9_044070</name>
</gene>
<dbReference type="InterPro" id="IPR025875">
    <property type="entry name" value="Leu-rich_rpt_4"/>
</dbReference>
<evidence type="ECO:0000313" key="3">
    <source>
        <dbReference type="EMBL" id="CCI43623.1"/>
    </source>
</evidence>
<dbReference type="InterPro" id="IPR001611">
    <property type="entry name" value="Leu-rich_rpt"/>
</dbReference>
<dbReference type="STRING" id="65357.A0A024GA32"/>
<dbReference type="InterPro" id="IPR003591">
    <property type="entry name" value="Leu-rich_rpt_typical-subtyp"/>
</dbReference>
<dbReference type="SUPFAM" id="SSF52058">
    <property type="entry name" value="L domain-like"/>
    <property type="match status" value="3"/>
</dbReference>
<dbReference type="Pfam" id="PF12799">
    <property type="entry name" value="LRR_4"/>
    <property type="match status" value="1"/>
</dbReference>
<evidence type="ECO:0000256" key="2">
    <source>
        <dbReference type="ARBA" id="ARBA00022737"/>
    </source>
</evidence>
<keyword evidence="4" id="KW-1185">Reference proteome</keyword>
<dbReference type="Pfam" id="PF14580">
    <property type="entry name" value="LRR_9"/>
    <property type="match status" value="3"/>
</dbReference>
<dbReference type="PROSITE" id="PS51450">
    <property type="entry name" value="LRR"/>
    <property type="match status" value="7"/>
</dbReference>
<dbReference type="InParanoid" id="A0A024GA32"/>
<evidence type="ECO:0000256" key="1">
    <source>
        <dbReference type="ARBA" id="ARBA00022614"/>
    </source>
</evidence>
<dbReference type="InterPro" id="IPR032675">
    <property type="entry name" value="LRR_dom_sf"/>
</dbReference>
<dbReference type="SMART" id="SM00365">
    <property type="entry name" value="LRR_SD22"/>
    <property type="match status" value="12"/>
</dbReference>
<reference evidence="3 4" key="1">
    <citation type="submission" date="2012-05" db="EMBL/GenBank/DDBJ databases">
        <title>Recombination and specialization in a pathogen metapopulation.</title>
        <authorList>
            <person name="Gardiner A."/>
            <person name="Kemen E."/>
            <person name="Schultz-Larsen T."/>
            <person name="MacLean D."/>
            <person name="Van Oosterhout C."/>
            <person name="Jones J.D.G."/>
        </authorList>
    </citation>
    <scope>NUCLEOTIDE SEQUENCE [LARGE SCALE GENOMIC DNA]</scope>
    <source>
        <strain evidence="3 4">Ac Nc2</strain>
    </source>
</reference>
<dbReference type="SMART" id="SM00369">
    <property type="entry name" value="LRR_TYP"/>
    <property type="match status" value="11"/>
</dbReference>
<evidence type="ECO:0008006" key="5">
    <source>
        <dbReference type="Google" id="ProtNLM"/>
    </source>
</evidence>
<accession>A0A024GA32</accession>
<dbReference type="Proteomes" id="UP000053237">
    <property type="component" value="Unassembled WGS sequence"/>
</dbReference>
<proteinExistence type="predicted"/>
<dbReference type="OrthoDB" id="1517790at2759"/>
<keyword evidence="2" id="KW-0677">Repeat</keyword>
<dbReference type="Gene3D" id="3.80.10.10">
    <property type="entry name" value="Ribonuclease Inhibitor"/>
    <property type="match status" value="7"/>
</dbReference>
<dbReference type="PANTHER" id="PTHR46652:SF3">
    <property type="entry name" value="LEUCINE-RICH REPEAT-CONTAINING PROTEIN 9"/>
    <property type="match status" value="1"/>
</dbReference>
<dbReference type="SMART" id="SM00364">
    <property type="entry name" value="LRR_BAC"/>
    <property type="match status" value="5"/>
</dbReference>
<keyword evidence="1" id="KW-0433">Leucine-rich repeat</keyword>
<dbReference type="Pfam" id="PF13855">
    <property type="entry name" value="LRR_8"/>
    <property type="match status" value="1"/>
</dbReference>
<name>A0A024GA32_9STRA</name>